<comment type="caution">
    <text evidence="2">The sequence shown here is derived from an EMBL/GenBank/DDBJ whole genome shotgun (WGS) entry which is preliminary data.</text>
</comment>
<accession>B9BMR3</accession>
<evidence type="ECO:0000313" key="3">
    <source>
        <dbReference type="Proteomes" id="UP000004535"/>
    </source>
</evidence>
<evidence type="ECO:0000313" key="2">
    <source>
        <dbReference type="EMBL" id="EEE07923.1"/>
    </source>
</evidence>
<feature type="region of interest" description="Disordered" evidence="1">
    <location>
        <begin position="1"/>
        <end position="37"/>
    </location>
</feature>
<reference evidence="2 3" key="1">
    <citation type="journal article" date="2012" name="J. Bacteriol.">
        <title>Draft Genome Sequence Determination for Cystic Fibrosis and Chronic Granulomatous Disease Burkholderia multivorans Isolates.</title>
        <authorList>
            <person name="Varga J.J."/>
            <person name="Losada L."/>
            <person name="Zelazny A.M."/>
            <person name="Brinkac L."/>
            <person name="Harkins D."/>
            <person name="Radune D."/>
            <person name="Hostetler J."/>
            <person name="Sampaio E.P."/>
            <person name="Ronning C.M."/>
            <person name="Nierman W.C."/>
            <person name="Greenberg D.E."/>
            <person name="Holland S.M."/>
            <person name="Goldberg J.B."/>
        </authorList>
    </citation>
    <scope>NUCLEOTIDE SEQUENCE [LARGE SCALE GENOMIC DNA]</scope>
    <source>
        <strain evidence="2 3">CGD2</strain>
    </source>
</reference>
<feature type="compositionally biased region" description="Basic residues" evidence="1">
    <location>
        <begin position="13"/>
        <end position="27"/>
    </location>
</feature>
<dbReference type="EMBL" id="ACFC01000003">
    <property type="protein sequence ID" value="EEE07923.1"/>
    <property type="molecule type" value="Genomic_DNA"/>
</dbReference>
<sequence>MRAVNSFLLDRSKKTRRQQVSLRRSRGVQRLPHTANG</sequence>
<organism evidence="2 3">
    <name type="scientific">Burkholderia multivorans CGD2</name>
    <dbReference type="NCBI Taxonomy" id="513052"/>
    <lineage>
        <taxon>Bacteria</taxon>
        <taxon>Pseudomonadati</taxon>
        <taxon>Pseudomonadota</taxon>
        <taxon>Betaproteobacteria</taxon>
        <taxon>Burkholderiales</taxon>
        <taxon>Burkholderiaceae</taxon>
        <taxon>Burkholderia</taxon>
        <taxon>Burkholderia cepacia complex</taxon>
    </lineage>
</organism>
<evidence type="ECO:0000256" key="1">
    <source>
        <dbReference type="SAM" id="MobiDB-lite"/>
    </source>
</evidence>
<dbReference type="AlphaFoldDB" id="B9BMR3"/>
<proteinExistence type="predicted"/>
<gene>
    <name evidence="2" type="ORF">BURMUCGD2_2136</name>
</gene>
<protein>
    <submittedName>
        <fullName evidence="2">Uncharacterized protein</fullName>
    </submittedName>
</protein>
<dbReference type="Proteomes" id="UP000004535">
    <property type="component" value="Unassembled WGS sequence"/>
</dbReference>
<name>B9BMR3_9BURK</name>